<accession>A0A9P5YEB0</accession>
<reference evidence="2" key="1">
    <citation type="submission" date="2020-11" db="EMBL/GenBank/DDBJ databases">
        <authorList>
            <consortium name="DOE Joint Genome Institute"/>
            <person name="Ahrendt S."/>
            <person name="Riley R."/>
            <person name="Andreopoulos W."/>
            <person name="Labutti K."/>
            <person name="Pangilinan J."/>
            <person name="Ruiz-Duenas F.J."/>
            <person name="Barrasa J.M."/>
            <person name="Sanchez-Garcia M."/>
            <person name="Camarero S."/>
            <person name="Miyauchi S."/>
            <person name="Serrano A."/>
            <person name="Linde D."/>
            <person name="Babiker R."/>
            <person name="Drula E."/>
            <person name="Ayuso-Fernandez I."/>
            <person name="Pacheco R."/>
            <person name="Padilla G."/>
            <person name="Ferreira P."/>
            <person name="Barriuso J."/>
            <person name="Kellner H."/>
            <person name="Castanera R."/>
            <person name="Alfaro M."/>
            <person name="Ramirez L."/>
            <person name="Pisabarro A.G."/>
            <person name="Kuo A."/>
            <person name="Tritt A."/>
            <person name="Lipzen A."/>
            <person name="He G."/>
            <person name="Yan M."/>
            <person name="Ng V."/>
            <person name="Cullen D."/>
            <person name="Martin F."/>
            <person name="Rosso M.-N."/>
            <person name="Henrissat B."/>
            <person name="Hibbett D."/>
            <person name="Martinez A.T."/>
            <person name="Grigoriev I.V."/>
        </authorList>
    </citation>
    <scope>NUCLEOTIDE SEQUENCE</scope>
    <source>
        <strain evidence="2">CBS 247.69</strain>
    </source>
</reference>
<evidence type="ECO:0000256" key="1">
    <source>
        <dbReference type="SAM" id="SignalP"/>
    </source>
</evidence>
<protein>
    <submittedName>
        <fullName evidence="2">Uncharacterized protein</fullName>
    </submittedName>
</protein>
<proteinExistence type="predicted"/>
<gene>
    <name evidence="2" type="ORF">BDZ94DRAFT_1233284</name>
</gene>
<name>A0A9P5YEB0_9AGAR</name>
<dbReference type="OrthoDB" id="2644397at2759"/>
<evidence type="ECO:0000313" key="3">
    <source>
        <dbReference type="Proteomes" id="UP000807353"/>
    </source>
</evidence>
<organism evidence="2 3">
    <name type="scientific">Collybia nuda</name>
    <dbReference type="NCBI Taxonomy" id="64659"/>
    <lineage>
        <taxon>Eukaryota</taxon>
        <taxon>Fungi</taxon>
        <taxon>Dikarya</taxon>
        <taxon>Basidiomycota</taxon>
        <taxon>Agaricomycotina</taxon>
        <taxon>Agaricomycetes</taxon>
        <taxon>Agaricomycetidae</taxon>
        <taxon>Agaricales</taxon>
        <taxon>Tricholomatineae</taxon>
        <taxon>Clitocybaceae</taxon>
        <taxon>Collybia</taxon>
    </lineage>
</organism>
<feature type="signal peptide" evidence="1">
    <location>
        <begin position="1"/>
        <end position="20"/>
    </location>
</feature>
<comment type="caution">
    <text evidence="2">The sequence shown here is derived from an EMBL/GenBank/DDBJ whole genome shotgun (WGS) entry which is preliminary data.</text>
</comment>
<evidence type="ECO:0000313" key="2">
    <source>
        <dbReference type="EMBL" id="KAF9467100.1"/>
    </source>
</evidence>
<dbReference type="Proteomes" id="UP000807353">
    <property type="component" value="Unassembled WGS sequence"/>
</dbReference>
<feature type="chain" id="PRO_5040303093" evidence="1">
    <location>
        <begin position="21"/>
        <end position="278"/>
    </location>
</feature>
<dbReference type="AlphaFoldDB" id="A0A9P5YEB0"/>
<dbReference type="EMBL" id="MU150238">
    <property type="protein sequence ID" value="KAF9467100.1"/>
    <property type="molecule type" value="Genomic_DNA"/>
</dbReference>
<keyword evidence="1" id="KW-0732">Signal</keyword>
<sequence>MLSQAFTIIYLTLLVYLTQQLSLRRNLSIKQTLTATHDNSTAWTGLGSALSSLWLQTSVSASVGGVAAITLYLAGVAALKVSTPSWFTVVSFENSTTKHIQTDLGSPFITFPHDWTFATRSSALPFISQLPTSGLLANTLFDVLSTNNGTGMVEVNSTVIDVKCGALPGVAKYAHVSQYNISDTGIAKDNDSVTWEVSVPVQDLKGGTMGPNIIVISSTSIKDSAARPLYELQAIGCSLFITNQSGWVDARSKQLIKPPVQKTQSTWSSWQPVLSPDI</sequence>
<keyword evidence="3" id="KW-1185">Reference proteome</keyword>